<dbReference type="GO" id="GO:0006572">
    <property type="term" value="P:L-tyrosine catabolic process"/>
    <property type="evidence" value="ECO:0007669"/>
    <property type="project" value="UniProtKB-KW"/>
</dbReference>
<dbReference type="EC" id="5.2.1.2" evidence="5"/>
<dbReference type="Pfam" id="PF14497">
    <property type="entry name" value="GST_C_3"/>
    <property type="match status" value="1"/>
</dbReference>
<sequence>MSDDRPLPILYNYWWSSCAWRVRIALNLKKIDYEYRPVDMDNSQQKSAEFLKINPRGLVPALVHNGKIFTESMAIVEYLEEKFADAKPKLLPENPDDRVAVRALAFQIACNIQPLQNTGVLAYLREENDLTKADEFAVHWIERGFAALEEMLSKTAGKFCYGDEISLADICIPPQVFNATRRFGINMNKFPRIKRINETLSQLPEFHKAHPAQQIDAPADVSRYLDSIGIVVKQR</sequence>
<dbReference type="Pfam" id="PF13409">
    <property type="entry name" value="GST_N_2"/>
    <property type="match status" value="1"/>
</dbReference>
<feature type="domain" description="GST C-terminal" evidence="9">
    <location>
        <begin position="94"/>
        <end position="219"/>
    </location>
</feature>
<dbReference type="InterPro" id="IPR010987">
    <property type="entry name" value="Glutathione-S-Trfase_C-like"/>
</dbReference>
<dbReference type="GO" id="GO:0006559">
    <property type="term" value="P:L-phenylalanine catabolic process"/>
    <property type="evidence" value="ECO:0007669"/>
    <property type="project" value="UniProtKB-KW"/>
</dbReference>
<comment type="similarity">
    <text evidence="4">Belongs to the GST superfamily. Zeta family.</text>
</comment>
<dbReference type="InterPro" id="IPR040079">
    <property type="entry name" value="Glutathione_S-Trfase"/>
</dbReference>
<dbReference type="GO" id="GO:0004364">
    <property type="term" value="F:glutathione transferase activity"/>
    <property type="evidence" value="ECO:0007669"/>
    <property type="project" value="TreeGrafter"/>
</dbReference>
<evidence type="ECO:0000256" key="4">
    <source>
        <dbReference type="ARBA" id="ARBA00010007"/>
    </source>
</evidence>
<evidence type="ECO:0000259" key="9">
    <source>
        <dbReference type="PROSITE" id="PS50405"/>
    </source>
</evidence>
<keyword evidence="7" id="KW-0585">Phenylalanine catabolism</keyword>
<evidence type="ECO:0000313" key="10">
    <source>
        <dbReference type="EMBL" id="KAI1709742.1"/>
    </source>
</evidence>
<evidence type="ECO:0000256" key="2">
    <source>
        <dbReference type="ARBA" id="ARBA00001955"/>
    </source>
</evidence>
<dbReference type="InterPro" id="IPR004045">
    <property type="entry name" value="Glutathione_S-Trfase_N"/>
</dbReference>
<dbReference type="NCBIfam" id="TIGR01262">
    <property type="entry name" value="maiA"/>
    <property type="match status" value="1"/>
</dbReference>
<dbReference type="SFLD" id="SFLDS00019">
    <property type="entry name" value="Glutathione_Transferase_(cytos"/>
    <property type="match status" value="1"/>
</dbReference>
<reference evidence="10" key="1">
    <citation type="submission" date="2022-01" db="EMBL/GenBank/DDBJ databases">
        <title>Genome Sequence Resource for Two Populations of Ditylenchus destructor, the Migratory Endoparasitic Phytonematode.</title>
        <authorList>
            <person name="Zhang H."/>
            <person name="Lin R."/>
            <person name="Xie B."/>
        </authorList>
    </citation>
    <scope>NUCLEOTIDE SEQUENCE</scope>
    <source>
        <strain evidence="10">BazhouSP</strain>
    </source>
</reference>
<evidence type="ECO:0000256" key="1">
    <source>
        <dbReference type="ARBA" id="ARBA00001622"/>
    </source>
</evidence>
<dbReference type="InterPro" id="IPR034333">
    <property type="entry name" value="GST_Zeta_N"/>
</dbReference>
<dbReference type="PROSITE" id="PS50404">
    <property type="entry name" value="GST_NTER"/>
    <property type="match status" value="1"/>
</dbReference>
<comment type="catalytic activity">
    <reaction evidence="1">
        <text>4-maleylacetoacetate = 4-fumarylacetoacetate</text>
        <dbReference type="Rhea" id="RHEA:14817"/>
        <dbReference type="ChEBI" id="CHEBI:17105"/>
        <dbReference type="ChEBI" id="CHEBI:18034"/>
        <dbReference type="EC" id="5.2.1.2"/>
    </reaction>
</comment>
<dbReference type="PANTHER" id="PTHR42673:SF4">
    <property type="entry name" value="MALEYLACETOACETATE ISOMERASE"/>
    <property type="match status" value="1"/>
</dbReference>
<dbReference type="GO" id="GO:0005737">
    <property type="term" value="C:cytoplasm"/>
    <property type="evidence" value="ECO:0007669"/>
    <property type="project" value="InterPro"/>
</dbReference>
<dbReference type="FunFam" id="1.20.1050.10:FF:000017">
    <property type="entry name" value="Maleylacetoacetate isomerase"/>
    <property type="match status" value="1"/>
</dbReference>
<comment type="caution">
    <text evidence="10">The sequence shown here is derived from an EMBL/GenBank/DDBJ whole genome shotgun (WGS) entry which is preliminary data.</text>
</comment>
<dbReference type="SUPFAM" id="SSF47616">
    <property type="entry name" value="GST C-terminal domain-like"/>
    <property type="match status" value="1"/>
</dbReference>
<feature type="domain" description="GST N-terminal" evidence="8">
    <location>
        <begin position="6"/>
        <end position="87"/>
    </location>
</feature>
<dbReference type="PANTHER" id="PTHR42673">
    <property type="entry name" value="MALEYLACETOACETATE ISOMERASE"/>
    <property type="match status" value="1"/>
</dbReference>
<accession>A0AAD4R4P4</accession>
<gene>
    <name evidence="10" type="ORF">DdX_11135</name>
</gene>
<dbReference type="InterPro" id="IPR036282">
    <property type="entry name" value="Glutathione-S-Trfase_C_sf"/>
</dbReference>
<protein>
    <recommendedName>
        <fullName evidence="5">maleylacetoacetate isomerase</fullName>
        <ecNumber evidence="5">5.2.1.2</ecNumber>
    </recommendedName>
</protein>
<name>A0AAD4R4P4_9BILA</name>
<dbReference type="CDD" id="cd03191">
    <property type="entry name" value="GST_C_Zeta"/>
    <property type="match status" value="1"/>
</dbReference>
<dbReference type="AlphaFoldDB" id="A0AAD4R4P4"/>
<dbReference type="SUPFAM" id="SSF52833">
    <property type="entry name" value="Thioredoxin-like"/>
    <property type="match status" value="1"/>
</dbReference>
<dbReference type="Gene3D" id="3.40.30.10">
    <property type="entry name" value="Glutaredoxin"/>
    <property type="match status" value="1"/>
</dbReference>
<dbReference type="EMBL" id="JAKKPZ010000029">
    <property type="protein sequence ID" value="KAI1709742.1"/>
    <property type="molecule type" value="Genomic_DNA"/>
</dbReference>
<keyword evidence="10" id="KW-0413">Isomerase</keyword>
<evidence type="ECO:0000256" key="6">
    <source>
        <dbReference type="ARBA" id="ARBA00022878"/>
    </source>
</evidence>
<comment type="pathway">
    <text evidence="3">Amino-acid degradation; L-phenylalanine degradation; acetoacetate and fumarate from L-phenylalanine: step 5/6.</text>
</comment>
<evidence type="ECO:0000256" key="5">
    <source>
        <dbReference type="ARBA" id="ARBA00013199"/>
    </source>
</evidence>
<dbReference type="GO" id="GO:0016034">
    <property type="term" value="F:maleylacetoacetate isomerase activity"/>
    <property type="evidence" value="ECO:0007669"/>
    <property type="project" value="UniProtKB-EC"/>
</dbReference>
<evidence type="ECO:0000256" key="3">
    <source>
        <dbReference type="ARBA" id="ARBA00004671"/>
    </source>
</evidence>
<evidence type="ECO:0000313" key="11">
    <source>
        <dbReference type="Proteomes" id="UP001201812"/>
    </source>
</evidence>
<dbReference type="Proteomes" id="UP001201812">
    <property type="component" value="Unassembled WGS sequence"/>
</dbReference>
<dbReference type="SFLD" id="SFLDG00358">
    <property type="entry name" value="Main_(cytGST)"/>
    <property type="match status" value="1"/>
</dbReference>
<dbReference type="GO" id="GO:0006749">
    <property type="term" value="P:glutathione metabolic process"/>
    <property type="evidence" value="ECO:0007669"/>
    <property type="project" value="TreeGrafter"/>
</dbReference>
<dbReference type="InterPro" id="IPR034330">
    <property type="entry name" value="GST_Zeta_C"/>
</dbReference>
<organism evidence="10 11">
    <name type="scientific">Ditylenchus destructor</name>
    <dbReference type="NCBI Taxonomy" id="166010"/>
    <lineage>
        <taxon>Eukaryota</taxon>
        <taxon>Metazoa</taxon>
        <taxon>Ecdysozoa</taxon>
        <taxon>Nematoda</taxon>
        <taxon>Chromadorea</taxon>
        <taxon>Rhabditida</taxon>
        <taxon>Tylenchina</taxon>
        <taxon>Tylenchomorpha</taxon>
        <taxon>Sphaerularioidea</taxon>
        <taxon>Anguinidae</taxon>
        <taxon>Anguininae</taxon>
        <taxon>Ditylenchus</taxon>
    </lineage>
</organism>
<dbReference type="InterPro" id="IPR004046">
    <property type="entry name" value="GST_C"/>
</dbReference>
<dbReference type="PROSITE" id="PS50405">
    <property type="entry name" value="GST_CTER"/>
    <property type="match status" value="1"/>
</dbReference>
<dbReference type="InterPro" id="IPR036249">
    <property type="entry name" value="Thioredoxin-like_sf"/>
</dbReference>
<dbReference type="PROSITE" id="PS51257">
    <property type="entry name" value="PROKAR_LIPOPROTEIN"/>
    <property type="match status" value="1"/>
</dbReference>
<dbReference type="CDD" id="cd03042">
    <property type="entry name" value="GST_N_Zeta"/>
    <property type="match status" value="1"/>
</dbReference>
<evidence type="ECO:0000256" key="7">
    <source>
        <dbReference type="ARBA" id="ARBA00023232"/>
    </source>
</evidence>
<evidence type="ECO:0000259" key="8">
    <source>
        <dbReference type="PROSITE" id="PS50404"/>
    </source>
</evidence>
<dbReference type="Gene3D" id="1.20.1050.10">
    <property type="match status" value="1"/>
</dbReference>
<keyword evidence="11" id="KW-1185">Reference proteome</keyword>
<keyword evidence="6" id="KW-0828">Tyrosine catabolism</keyword>
<comment type="cofactor">
    <cofactor evidence="2">
        <name>glutathione</name>
        <dbReference type="ChEBI" id="CHEBI:57925"/>
    </cofactor>
</comment>
<dbReference type="InterPro" id="IPR005955">
    <property type="entry name" value="GST_Zeta"/>
</dbReference>
<proteinExistence type="inferred from homology"/>